<protein>
    <submittedName>
        <fullName evidence="2">Uncharacterized protein</fullName>
    </submittedName>
</protein>
<keyword evidence="3" id="KW-1185">Reference proteome</keyword>
<dbReference type="Proteomes" id="UP000623467">
    <property type="component" value="Unassembled WGS sequence"/>
</dbReference>
<comment type="caution">
    <text evidence="2">The sequence shown here is derived from an EMBL/GenBank/DDBJ whole genome shotgun (WGS) entry which is preliminary data.</text>
</comment>
<dbReference type="OrthoDB" id="2891214at2759"/>
<sequence>MFPVELIELIIDNAWSCLSTSSHQHGLSMTRWMLVSHDWLRIVLSIVFRDLWITSYYHFEYIVRICNDNTSFVCGLVGITNIQRHLIQTCRSLTVSAYHKYQGDYIDLCTQLIEYATTDSQSDRLIPDRYRLHGYAMQTQKVATFIEYYTPDITSLHFVLIDCTAAYYAWDTDQPPSERTLLRRCYPDSLTELHITFAYTSPPPALLVDAPRGTFFPPPSRLDLPLECYFDGVQKLVVRDANADFVAFLITACPRLRMIESTAEFSREDVPDKVPAAIRDRLVFVRLPRTVNWGLTGSTDALPLPQPNPPEARPVSPAPAPLPQVTTPSAPVQKRKKSIWRWRILARVKHVLRERK</sequence>
<reference evidence="2" key="1">
    <citation type="submission" date="2020-05" db="EMBL/GenBank/DDBJ databases">
        <title>Mycena genomes resolve the evolution of fungal bioluminescence.</title>
        <authorList>
            <person name="Tsai I.J."/>
        </authorList>
    </citation>
    <scope>NUCLEOTIDE SEQUENCE</scope>
    <source>
        <strain evidence="2">160909Yilan</strain>
    </source>
</reference>
<dbReference type="AlphaFoldDB" id="A0A8H6ZBS5"/>
<proteinExistence type="predicted"/>
<evidence type="ECO:0000313" key="2">
    <source>
        <dbReference type="EMBL" id="KAF7373401.1"/>
    </source>
</evidence>
<evidence type="ECO:0000256" key="1">
    <source>
        <dbReference type="SAM" id="MobiDB-lite"/>
    </source>
</evidence>
<evidence type="ECO:0000313" key="3">
    <source>
        <dbReference type="Proteomes" id="UP000623467"/>
    </source>
</evidence>
<feature type="compositionally biased region" description="Pro residues" evidence="1">
    <location>
        <begin position="304"/>
        <end position="322"/>
    </location>
</feature>
<accession>A0A8H6ZBS5</accession>
<dbReference type="EMBL" id="JACAZH010000003">
    <property type="protein sequence ID" value="KAF7373401.1"/>
    <property type="molecule type" value="Genomic_DNA"/>
</dbReference>
<feature type="region of interest" description="Disordered" evidence="1">
    <location>
        <begin position="298"/>
        <end position="335"/>
    </location>
</feature>
<name>A0A8H6ZBS5_9AGAR</name>
<organism evidence="2 3">
    <name type="scientific">Mycena sanguinolenta</name>
    <dbReference type="NCBI Taxonomy" id="230812"/>
    <lineage>
        <taxon>Eukaryota</taxon>
        <taxon>Fungi</taxon>
        <taxon>Dikarya</taxon>
        <taxon>Basidiomycota</taxon>
        <taxon>Agaricomycotina</taxon>
        <taxon>Agaricomycetes</taxon>
        <taxon>Agaricomycetidae</taxon>
        <taxon>Agaricales</taxon>
        <taxon>Marasmiineae</taxon>
        <taxon>Mycenaceae</taxon>
        <taxon>Mycena</taxon>
    </lineage>
</organism>
<gene>
    <name evidence="2" type="ORF">MSAN_00549700</name>
</gene>